<sequence>MLRACWDFSGHKSLCCVYGKAEQSYRPYFVIYCCFSPSFRLPQQLSTSILLRHTLLLEFWVSNTYTHIKCVAAWARVLNE</sequence>
<reference evidence="1 2" key="1">
    <citation type="submission" date="2016-03" db="EMBL/GenBank/DDBJ databases">
        <title>EvidentialGene: Evidence-directed Construction of Genes on Genomes.</title>
        <authorList>
            <person name="Gilbert D.G."/>
            <person name="Choi J.-H."/>
            <person name="Mockaitis K."/>
            <person name="Colbourne J."/>
            <person name="Pfrender M."/>
        </authorList>
    </citation>
    <scope>NUCLEOTIDE SEQUENCE [LARGE SCALE GENOMIC DNA]</scope>
    <source>
        <strain evidence="1 2">Xinb3</strain>
        <tissue evidence="1">Complete organism</tissue>
    </source>
</reference>
<keyword evidence="2" id="KW-1185">Reference proteome</keyword>
<dbReference type="Proteomes" id="UP000076858">
    <property type="component" value="Unassembled WGS sequence"/>
</dbReference>
<organism evidence="1 2">
    <name type="scientific">Daphnia magna</name>
    <dbReference type="NCBI Taxonomy" id="35525"/>
    <lineage>
        <taxon>Eukaryota</taxon>
        <taxon>Metazoa</taxon>
        <taxon>Ecdysozoa</taxon>
        <taxon>Arthropoda</taxon>
        <taxon>Crustacea</taxon>
        <taxon>Branchiopoda</taxon>
        <taxon>Diplostraca</taxon>
        <taxon>Cladocera</taxon>
        <taxon>Anomopoda</taxon>
        <taxon>Daphniidae</taxon>
        <taxon>Daphnia</taxon>
    </lineage>
</organism>
<dbReference type="EMBL" id="LRGB01002121">
    <property type="protein sequence ID" value="KZS09063.1"/>
    <property type="molecule type" value="Genomic_DNA"/>
</dbReference>
<dbReference type="AlphaFoldDB" id="A0A0P6AYS7"/>
<name>A0A0P6AYS7_9CRUS</name>
<evidence type="ECO:0000313" key="1">
    <source>
        <dbReference type="EMBL" id="KZS09063.1"/>
    </source>
</evidence>
<protein>
    <submittedName>
        <fullName evidence="1">Uncharacterized protein</fullName>
    </submittedName>
</protein>
<proteinExistence type="predicted"/>
<accession>A0A0P6AYS7</accession>
<evidence type="ECO:0000313" key="2">
    <source>
        <dbReference type="Proteomes" id="UP000076858"/>
    </source>
</evidence>
<gene>
    <name evidence="1" type="ORF">APZ42_026835</name>
</gene>
<comment type="caution">
    <text evidence="1">The sequence shown here is derived from an EMBL/GenBank/DDBJ whole genome shotgun (WGS) entry which is preliminary data.</text>
</comment>